<reference evidence="3 4" key="1">
    <citation type="submission" date="2018-05" db="EMBL/GenBank/DDBJ databases">
        <title>Genome comparison of Eubacterium sp.</title>
        <authorList>
            <person name="Feng Y."/>
            <person name="Sanchez-Andrea I."/>
            <person name="Stams A.J.M."/>
            <person name="De Vos W.M."/>
        </authorList>
    </citation>
    <scope>NUCLEOTIDE SEQUENCE [LARGE SCALE GENOMIC DNA]</scope>
    <source>
        <strain evidence="3 4">YI</strain>
    </source>
</reference>
<accession>A0A4P9CFY5</accession>
<keyword evidence="4" id="KW-1185">Reference proteome</keyword>
<evidence type="ECO:0000313" key="4">
    <source>
        <dbReference type="Proteomes" id="UP000218387"/>
    </source>
</evidence>
<evidence type="ECO:0000313" key="3">
    <source>
        <dbReference type="EMBL" id="QCT73692.1"/>
    </source>
</evidence>
<dbReference type="Proteomes" id="UP000218387">
    <property type="component" value="Chromosome"/>
</dbReference>
<feature type="domain" description="PPM-type phosphatase" evidence="2">
    <location>
        <begin position="44"/>
        <end position="263"/>
    </location>
</feature>
<gene>
    <name evidence="3" type="ORF">CPZ25_018225</name>
</gene>
<dbReference type="PANTHER" id="PTHR43156:SF2">
    <property type="entry name" value="STAGE II SPORULATION PROTEIN E"/>
    <property type="match status" value="1"/>
</dbReference>
<sequence length="265" mass="29990">MKSEVRNLESIKEYSELVSLFDKQLQFAQNIQKKIIPQPSEFVSDTYHLYAMLKPFRKVGGDFYDFHNLDDDKISLILADATGHGIDAAMITSMVKLIYSYAMENELVREHPSMLLERMERDIEKQLTSTYFSAFALVLDPGAGTLRYANAGHPSAILAGDGITLLKPSLPLVGLHQLMSSINYQDITVPFKNGDKFIIFTDGLIDAQNTSNELFSMERLTGIVEKHRTQPINTICQEILREYNLFTEGTDDMDDVCLLGIEYDD</sequence>
<organism evidence="3 4">
    <name type="scientific">Eubacterium maltosivorans</name>
    <dbReference type="NCBI Taxonomy" id="2041044"/>
    <lineage>
        <taxon>Bacteria</taxon>
        <taxon>Bacillati</taxon>
        <taxon>Bacillota</taxon>
        <taxon>Clostridia</taxon>
        <taxon>Eubacteriales</taxon>
        <taxon>Eubacteriaceae</taxon>
        <taxon>Eubacterium</taxon>
    </lineage>
</organism>
<proteinExistence type="predicted"/>
<dbReference type="EMBL" id="CP029487">
    <property type="protein sequence ID" value="QCT73692.1"/>
    <property type="molecule type" value="Genomic_DNA"/>
</dbReference>
<dbReference type="PANTHER" id="PTHR43156">
    <property type="entry name" value="STAGE II SPORULATION PROTEIN E-RELATED"/>
    <property type="match status" value="1"/>
</dbReference>
<evidence type="ECO:0000256" key="1">
    <source>
        <dbReference type="ARBA" id="ARBA00022801"/>
    </source>
</evidence>
<dbReference type="KEGG" id="emt:CPZ25_018225"/>
<dbReference type="SUPFAM" id="SSF81606">
    <property type="entry name" value="PP2C-like"/>
    <property type="match status" value="1"/>
</dbReference>
<dbReference type="InterPro" id="IPR001932">
    <property type="entry name" value="PPM-type_phosphatase-like_dom"/>
</dbReference>
<dbReference type="InterPro" id="IPR052016">
    <property type="entry name" value="Bact_Sigma-Reg"/>
</dbReference>
<evidence type="ECO:0000259" key="2">
    <source>
        <dbReference type="SMART" id="SM00331"/>
    </source>
</evidence>
<protein>
    <submittedName>
        <fullName evidence="3">Serine/threonine-protein phosphatase</fullName>
    </submittedName>
</protein>
<dbReference type="GO" id="GO:0016791">
    <property type="term" value="F:phosphatase activity"/>
    <property type="evidence" value="ECO:0007669"/>
    <property type="project" value="TreeGrafter"/>
</dbReference>
<dbReference type="Pfam" id="PF07228">
    <property type="entry name" value="SpoIIE"/>
    <property type="match status" value="1"/>
</dbReference>
<dbReference type="AlphaFoldDB" id="A0A4P9CFY5"/>
<name>A0A4P9CFY5_EUBML</name>
<dbReference type="SMART" id="SM00331">
    <property type="entry name" value="PP2C_SIG"/>
    <property type="match status" value="1"/>
</dbReference>
<keyword evidence="1" id="KW-0378">Hydrolase</keyword>
<dbReference type="Gene3D" id="3.60.40.10">
    <property type="entry name" value="PPM-type phosphatase domain"/>
    <property type="match status" value="1"/>
</dbReference>
<dbReference type="InterPro" id="IPR036457">
    <property type="entry name" value="PPM-type-like_dom_sf"/>
</dbReference>